<dbReference type="Pfam" id="PF13545">
    <property type="entry name" value="HTH_Crp_2"/>
    <property type="match status" value="1"/>
</dbReference>
<evidence type="ECO:0000256" key="3">
    <source>
        <dbReference type="ARBA" id="ARBA00023163"/>
    </source>
</evidence>
<dbReference type="CDD" id="cd00038">
    <property type="entry name" value="CAP_ED"/>
    <property type="match status" value="1"/>
</dbReference>
<dbReference type="PANTHER" id="PTHR24567">
    <property type="entry name" value="CRP FAMILY TRANSCRIPTIONAL REGULATORY PROTEIN"/>
    <property type="match status" value="1"/>
</dbReference>
<dbReference type="GO" id="GO:0003700">
    <property type="term" value="F:DNA-binding transcription factor activity"/>
    <property type="evidence" value="ECO:0007669"/>
    <property type="project" value="TreeGrafter"/>
</dbReference>
<gene>
    <name evidence="5" type="ORF">EO081_00750</name>
</gene>
<keyword evidence="3" id="KW-0804">Transcription</keyword>
<organism evidence="5 6">
    <name type="scientific">Sphingomonas desiccabilis</name>
    <dbReference type="NCBI Taxonomy" id="429134"/>
    <lineage>
        <taxon>Bacteria</taxon>
        <taxon>Pseudomonadati</taxon>
        <taxon>Pseudomonadota</taxon>
        <taxon>Alphaproteobacteria</taxon>
        <taxon>Sphingomonadales</taxon>
        <taxon>Sphingomonadaceae</taxon>
        <taxon>Sphingomonas</taxon>
    </lineage>
</organism>
<reference evidence="5 6" key="1">
    <citation type="submission" date="2019-01" db="EMBL/GenBank/DDBJ databases">
        <title>Sphingomonas mucosissima sp. nov. and Sphingomonas desiccabilis sp. nov., from biological soil crusts in the Colorado Plateau, USA.</title>
        <authorList>
            <person name="Zhu D."/>
        </authorList>
    </citation>
    <scope>NUCLEOTIDE SEQUENCE [LARGE SCALE GENOMIC DNA]</scope>
    <source>
        <strain evidence="5 6">CP1D</strain>
    </source>
</reference>
<dbReference type="AlphaFoldDB" id="A0A4Q2IY86"/>
<dbReference type="GO" id="GO:0003677">
    <property type="term" value="F:DNA binding"/>
    <property type="evidence" value="ECO:0007669"/>
    <property type="project" value="UniProtKB-KW"/>
</dbReference>
<dbReference type="SMART" id="SM00100">
    <property type="entry name" value="cNMP"/>
    <property type="match status" value="1"/>
</dbReference>
<dbReference type="Pfam" id="PF00027">
    <property type="entry name" value="cNMP_binding"/>
    <property type="match status" value="1"/>
</dbReference>
<keyword evidence="6" id="KW-1185">Reference proteome</keyword>
<evidence type="ECO:0000259" key="4">
    <source>
        <dbReference type="PROSITE" id="PS51063"/>
    </source>
</evidence>
<dbReference type="CDD" id="cd00092">
    <property type="entry name" value="HTH_CRP"/>
    <property type="match status" value="1"/>
</dbReference>
<dbReference type="InterPro" id="IPR036388">
    <property type="entry name" value="WH-like_DNA-bd_sf"/>
</dbReference>
<evidence type="ECO:0000313" key="5">
    <source>
        <dbReference type="EMBL" id="RXZ34270.1"/>
    </source>
</evidence>
<dbReference type="InterPro" id="IPR014710">
    <property type="entry name" value="RmlC-like_jellyroll"/>
</dbReference>
<comment type="caution">
    <text evidence="5">The sequence shown here is derived from an EMBL/GenBank/DDBJ whole genome shotgun (WGS) entry which is preliminary data.</text>
</comment>
<accession>A0A4Q2IY86</accession>
<evidence type="ECO:0000256" key="1">
    <source>
        <dbReference type="ARBA" id="ARBA00023015"/>
    </source>
</evidence>
<dbReference type="Gene3D" id="1.10.10.10">
    <property type="entry name" value="Winged helix-like DNA-binding domain superfamily/Winged helix DNA-binding domain"/>
    <property type="match status" value="1"/>
</dbReference>
<dbReference type="InterPro" id="IPR050397">
    <property type="entry name" value="Env_Response_Regulators"/>
</dbReference>
<protein>
    <submittedName>
        <fullName evidence="5">Crp/Fnr family transcriptional regulator</fullName>
    </submittedName>
</protein>
<keyword evidence="2" id="KW-0238">DNA-binding</keyword>
<dbReference type="GO" id="GO:0005829">
    <property type="term" value="C:cytosol"/>
    <property type="evidence" value="ECO:0007669"/>
    <property type="project" value="TreeGrafter"/>
</dbReference>
<dbReference type="EMBL" id="SDPT01000001">
    <property type="protein sequence ID" value="RXZ34270.1"/>
    <property type="molecule type" value="Genomic_DNA"/>
</dbReference>
<dbReference type="PANTHER" id="PTHR24567:SF68">
    <property type="entry name" value="DNA-BINDING TRANSCRIPTIONAL DUAL REGULATOR CRP"/>
    <property type="match status" value="1"/>
</dbReference>
<keyword evidence="1" id="KW-0805">Transcription regulation</keyword>
<feature type="domain" description="HTH crp-type" evidence="4">
    <location>
        <begin position="142"/>
        <end position="216"/>
    </location>
</feature>
<evidence type="ECO:0000256" key="2">
    <source>
        <dbReference type="ARBA" id="ARBA00023125"/>
    </source>
</evidence>
<dbReference type="SUPFAM" id="SSF51206">
    <property type="entry name" value="cAMP-binding domain-like"/>
    <property type="match status" value="1"/>
</dbReference>
<dbReference type="Gene3D" id="2.60.120.10">
    <property type="entry name" value="Jelly Rolls"/>
    <property type="match status" value="1"/>
</dbReference>
<evidence type="ECO:0000313" key="6">
    <source>
        <dbReference type="Proteomes" id="UP000292347"/>
    </source>
</evidence>
<dbReference type="SUPFAM" id="SSF46785">
    <property type="entry name" value="Winged helix' DNA-binding domain"/>
    <property type="match status" value="1"/>
</dbReference>
<dbReference type="Proteomes" id="UP000292347">
    <property type="component" value="Unassembled WGS sequence"/>
</dbReference>
<name>A0A4Q2IY86_9SPHN</name>
<dbReference type="InterPro" id="IPR012318">
    <property type="entry name" value="HTH_CRP"/>
</dbReference>
<sequence length="242" mass="27827">MFLKLQAFTRLSSFDREALAALGHLQTQEAQPRRDLIREGEQPKAVRLILSGWACRYKDLPDGRRQIVGFFVPGDFCDLNVYILKEMDHSLSAITRVLYAEIAPDEMERLIDERPRISQALLWHELVNASIQREWLLNVGQRSARERIAHLLTELFLRLRAVRLTEGNACDFPLTQADIAEATGLTSVHVNRTLQELRREGLIELTQRRLIIPDLDALMGVAMFNPNYLHLDHEGRHLDAND</sequence>
<proteinExistence type="predicted"/>
<dbReference type="SMART" id="SM00419">
    <property type="entry name" value="HTH_CRP"/>
    <property type="match status" value="1"/>
</dbReference>
<dbReference type="OrthoDB" id="6155297at2"/>
<dbReference type="InterPro" id="IPR018490">
    <property type="entry name" value="cNMP-bd_dom_sf"/>
</dbReference>
<dbReference type="InterPro" id="IPR036390">
    <property type="entry name" value="WH_DNA-bd_sf"/>
</dbReference>
<dbReference type="InterPro" id="IPR000595">
    <property type="entry name" value="cNMP-bd_dom"/>
</dbReference>
<dbReference type="PROSITE" id="PS51063">
    <property type="entry name" value="HTH_CRP_2"/>
    <property type="match status" value="1"/>
</dbReference>